<sequence length="372" mass="43032">MNFLCVLSPTLFLVFFDGRLTSAYNVSNPQVGKLIAVAAVYRHGDRAPVISFPHDKYYDPSYWPMGMGQLTQDGIKKLYNLGQSFRQRYQNFLSDIYSPNEIYVHSSQVDRCLMSAAANLAGLYPPKSFQLWNQNILWQPIPIHTTNIKDDHIITEKRHCRKSRIIMEHLKNQTYPPLYRKYSKVIEYLSLKTGWNPISLSNIKTLNSVINTYKSYNKSFVPEWLSKLETGVLEYFSDIVYGIQSSTPEIARLRIGPFFNYIIQNFDSFLDSQAAPTPKFLAISAHGTMISSTLGAMQANRTKIIKFGDSVLWELRQRNNGSYYVNVVYKNETDFVVLKLLRCDYDCNYNNFKKILANIVVNITQWEYECNN</sequence>
<protein>
    <recommendedName>
        <fullName evidence="3">acid phosphatase</fullName>
        <ecNumber evidence="3">3.1.3.2</ecNumber>
    </recommendedName>
</protein>
<dbReference type="InterPro" id="IPR029033">
    <property type="entry name" value="His_PPase_superfam"/>
</dbReference>
<evidence type="ECO:0000313" key="9">
    <source>
        <dbReference type="EnsemblMetazoa" id="XP_050501606.1"/>
    </source>
</evidence>
<dbReference type="CDD" id="cd07061">
    <property type="entry name" value="HP_HAP_like"/>
    <property type="match status" value="1"/>
</dbReference>
<name>A0ABM5JUI6_DIAVI</name>
<feature type="signal peptide" evidence="8">
    <location>
        <begin position="1"/>
        <end position="23"/>
    </location>
</feature>
<dbReference type="SUPFAM" id="SSF53254">
    <property type="entry name" value="Phosphoglycerate mutase-like"/>
    <property type="match status" value="1"/>
</dbReference>
<dbReference type="PANTHER" id="PTHR11567">
    <property type="entry name" value="ACID PHOSPHATASE-RELATED"/>
    <property type="match status" value="1"/>
</dbReference>
<evidence type="ECO:0000256" key="4">
    <source>
        <dbReference type="ARBA" id="ARBA00022729"/>
    </source>
</evidence>
<dbReference type="RefSeq" id="XP_050501606.1">
    <property type="nucleotide sequence ID" value="XM_050645649.1"/>
</dbReference>
<comment type="catalytic activity">
    <reaction evidence="1">
        <text>a phosphate monoester + H2O = an alcohol + phosphate</text>
        <dbReference type="Rhea" id="RHEA:15017"/>
        <dbReference type="ChEBI" id="CHEBI:15377"/>
        <dbReference type="ChEBI" id="CHEBI:30879"/>
        <dbReference type="ChEBI" id="CHEBI:43474"/>
        <dbReference type="ChEBI" id="CHEBI:67140"/>
        <dbReference type="EC" id="3.1.3.2"/>
    </reaction>
</comment>
<dbReference type="Pfam" id="PF00328">
    <property type="entry name" value="His_Phos_2"/>
    <property type="match status" value="1"/>
</dbReference>
<organism evidence="9 10">
    <name type="scientific">Diabrotica virgifera virgifera</name>
    <name type="common">western corn rootworm</name>
    <dbReference type="NCBI Taxonomy" id="50390"/>
    <lineage>
        <taxon>Eukaryota</taxon>
        <taxon>Metazoa</taxon>
        <taxon>Ecdysozoa</taxon>
        <taxon>Arthropoda</taxon>
        <taxon>Hexapoda</taxon>
        <taxon>Insecta</taxon>
        <taxon>Pterygota</taxon>
        <taxon>Neoptera</taxon>
        <taxon>Endopterygota</taxon>
        <taxon>Coleoptera</taxon>
        <taxon>Polyphaga</taxon>
        <taxon>Cucujiformia</taxon>
        <taxon>Chrysomeloidea</taxon>
        <taxon>Chrysomelidae</taxon>
        <taxon>Galerucinae</taxon>
        <taxon>Diabroticina</taxon>
        <taxon>Diabroticites</taxon>
        <taxon>Diabrotica</taxon>
    </lineage>
</organism>
<evidence type="ECO:0000256" key="5">
    <source>
        <dbReference type="ARBA" id="ARBA00022801"/>
    </source>
</evidence>
<evidence type="ECO:0000256" key="6">
    <source>
        <dbReference type="ARBA" id="ARBA00023157"/>
    </source>
</evidence>
<evidence type="ECO:0000256" key="8">
    <source>
        <dbReference type="SAM" id="SignalP"/>
    </source>
</evidence>
<dbReference type="PROSITE" id="PS00616">
    <property type="entry name" value="HIS_ACID_PHOSPHAT_1"/>
    <property type="match status" value="1"/>
</dbReference>
<keyword evidence="6" id="KW-1015">Disulfide bond</keyword>
<evidence type="ECO:0000256" key="1">
    <source>
        <dbReference type="ARBA" id="ARBA00000032"/>
    </source>
</evidence>
<dbReference type="Proteomes" id="UP001652700">
    <property type="component" value="Unplaced"/>
</dbReference>
<dbReference type="InterPro" id="IPR033379">
    <property type="entry name" value="Acid_Pase_AS"/>
</dbReference>
<evidence type="ECO:0000256" key="2">
    <source>
        <dbReference type="ARBA" id="ARBA00005375"/>
    </source>
</evidence>
<reference evidence="9" key="1">
    <citation type="submission" date="2025-05" db="UniProtKB">
        <authorList>
            <consortium name="EnsemblMetazoa"/>
        </authorList>
    </citation>
    <scope>IDENTIFICATION</scope>
</reference>
<dbReference type="PANTHER" id="PTHR11567:SF211">
    <property type="entry name" value="PROSTATIC ACID PHOSPHATASE"/>
    <property type="match status" value="1"/>
</dbReference>
<evidence type="ECO:0000256" key="7">
    <source>
        <dbReference type="ARBA" id="ARBA00023180"/>
    </source>
</evidence>
<dbReference type="EnsemblMetazoa" id="XM_050645649.1">
    <property type="protein sequence ID" value="XP_050501606.1"/>
    <property type="gene ID" value="LOC126881395"/>
</dbReference>
<evidence type="ECO:0000256" key="3">
    <source>
        <dbReference type="ARBA" id="ARBA00012646"/>
    </source>
</evidence>
<proteinExistence type="inferred from homology"/>
<feature type="chain" id="PRO_5045196288" description="acid phosphatase" evidence="8">
    <location>
        <begin position="24"/>
        <end position="372"/>
    </location>
</feature>
<dbReference type="EC" id="3.1.3.2" evidence="3"/>
<dbReference type="InterPro" id="IPR050645">
    <property type="entry name" value="Histidine_acid_phosphatase"/>
</dbReference>
<dbReference type="InterPro" id="IPR000560">
    <property type="entry name" value="His_Pase_clade-2"/>
</dbReference>
<keyword evidence="7" id="KW-0325">Glycoprotein</keyword>
<accession>A0ABM5JUI6</accession>
<comment type="similarity">
    <text evidence="2">Belongs to the histidine acid phosphatase family.</text>
</comment>
<keyword evidence="10" id="KW-1185">Reference proteome</keyword>
<evidence type="ECO:0000313" key="10">
    <source>
        <dbReference type="Proteomes" id="UP001652700"/>
    </source>
</evidence>
<dbReference type="Gene3D" id="3.40.50.1240">
    <property type="entry name" value="Phosphoglycerate mutase-like"/>
    <property type="match status" value="1"/>
</dbReference>
<dbReference type="GeneID" id="126881395"/>
<keyword evidence="4 8" id="KW-0732">Signal</keyword>
<keyword evidence="5" id="KW-0378">Hydrolase</keyword>